<protein>
    <submittedName>
        <fullName evidence="2">Unannotated protein</fullName>
    </submittedName>
</protein>
<evidence type="ECO:0000259" key="1">
    <source>
        <dbReference type="Pfam" id="PF13577"/>
    </source>
</evidence>
<dbReference type="AlphaFoldDB" id="A0A6J7K3K1"/>
<organism evidence="2">
    <name type="scientific">freshwater metagenome</name>
    <dbReference type="NCBI Taxonomy" id="449393"/>
    <lineage>
        <taxon>unclassified sequences</taxon>
        <taxon>metagenomes</taxon>
        <taxon>ecological metagenomes</taxon>
    </lineage>
</organism>
<dbReference type="CDD" id="cd00531">
    <property type="entry name" value="NTF2_like"/>
    <property type="match status" value="1"/>
</dbReference>
<dbReference type="InterPro" id="IPR037401">
    <property type="entry name" value="SnoaL-like"/>
</dbReference>
<gene>
    <name evidence="2" type="ORF">UFOPK3733_01820</name>
</gene>
<evidence type="ECO:0000313" key="2">
    <source>
        <dbReference type="EMBL" id="CAB4950135.1"/>
    </source>
</evidence>
<sequence>MASTDARSTEERLAEALDYLDIRRTQNRYADIVTRRAWAELHEIMRPTCSLELNLGDQEMRFDGPDAIGGFIGESLTQFEFFEFVILNTVIEVDVAAGVAGARMYMQELRQNVSDGRRTNAYGVYHDRFERHDGKWWLARRRYGSFSRTAVPGPEHEQVVFPLPEFDLGSL</sequence>
<dbReference type="InterPro" id="IPR032710">
    <property type="entry name" value="NTF2-like_dom_sf"/>
</dbReference>
<dbReference type="SUPFAM" id="SSF54427">
    <property type="entry name" value="NTF2-like"/>
    <property type="match status" value="1"/>
</dbReference>
<feature type="domain" description="SnoaL-like" evidence="1">
    <location>
        <begin position="15"/>
        <end position="142"/>
    </location>
</feature>
<dbReference type="Gene3D" id="3.10.450.50">
    <property type="match status" value="1"/>
</dbReference>
<reference evidence="2" key="1">
    <citation type="submission" date="2020-05" db="EMBL/GenBank/DDBJ databases">
        <authorList>
            <person name="Chiriac C."/>
            <person name="Salcher M."/>
            <person name="Ghai R."/>
            <person name="Kavagutti S V."/>
        </authorList>
    </citation>
    <scope>NUCLEOTIDE SEQUENCE</scope>
</reference>
<dbReference type="Pfam" id="PF13577">
    <property type="entry name" value="SnoaL_4"/>
    <property type="match status" value="1"/>
</dbReference>
<proteinExistence type="predicted"/>
<name>A0A6J7K3K1_9ZZZZ</name>
<accession>A0A6J7K3K1</accession>
<dbReference type="EMBL" id="CAFBNC010000119">
    <property type="protein sequence ID" value="CAB4950135.1"/>
    <property type="molecule type" value="Genomic_DNA"/>
</dbReference>